<keyword evidence="3" id="KW-1185">Reference proteome</keyword>
<dbReference type="RefSeq" id="WP_200275021.1">
    <property type="nucleotide sequence ID" value="NZ_JAENII010000001.1"/>
</dbReference>
<protein>
    <submittedName>
        <fullName evidence="2">Uncharacterized protein</fullName>
    </submittedName>
</protein>
<feature type="transmembrane region" description="Helical" evidence="1">
    <location>
        <begin position="418"/>
        <end position="441"/>
    </location>
</feature>
<reference evidence="2" key="1">
    <citation type="submission" date="2021-01" db="EMBL/GenBank/DDBJ databases">
        <title>Modified the classification status of verrucomicrobia.</title>
        <authorList>
            <person name="Feng X."/>
        </authorList>
    </citation>
    <scope>NUCLEOTIDE SEQUENCE</scope>
    <source>
        <strain evidence="2">KCTC 22201</strain>
    </source>
</reference>
<feature type="transmembrane region" description="Helical" evidence="1">
    <location>
        <begin position="61"/>
        <end position="79"/>
    </location>
</feature>
<name>A0A934RAJ3_9BACT</name>
<organism evidence="2 3">
    <name type="scientific">Haloferula rosea</name>
    <dbReference type="NCBI Taxonomy" id="490093"/>
    <lineage>
        <taxon>Bacteria</taxon>
        <taxon>Pseudomonadati</taxon>
        <taxon>Verrucomicrobiota</taxon>
        <taxon>Verrucomicrobiia</taxon>
        <taxon>Verrucomicrobiales</taxon>
        <taxon>Verrucomicrobiaceae</taxon>
        <taxon>Haloferula</taxon>
    </lineage>
</organism>
<feature type="transmembrane region" description="Helical" evidence="1">
    <location>
        <begin position="565"/>
        <end position="584"/>
    </location>
</feature>
<dbReference type="EMBL" id="JAENII010000001">
    <property type="protein sequence ID" value="MBK1825431.1"/>
    <property type="molecule type" value="Genomic_DNA"/>
</dbReference>
<keyword evidence="1" id="KW-1133">Transmembrane helix</keyword>
<feature type="transmembrane region" description="Helical" evidence="1">
    <location>
        <begin position="604"/>
        <end position="625"/>
    </location>
</feature>
<evidence type="ECO:0000256" key="1">
    <source>
        <dbReference type="SAM" id="Phobius"/>
    </source>
</evidence>
<proteinExistence type="predicted"/>
<evidence type="ECO:0000313" key="2">
    <source>
        <dbReference type="EMBL" id="MBK1825431.1"/>
    </source>
</evidence>
<keyword evidence="1" id="KW-0472">Membrane</keyword>
<sequence length="670" mass="75309">MSEATENFVDAVVAPLEDDAELSLTARQQLGETLDPGVPESEVASASERVGRSAWKRWQKGWLIAVLLVSVPMVLLTVGKLRRSVNEVRGAINPIWTMAVQEPNAHPAWAQGMGTEARLILFGAEGAVTEVDRWRPLWESDRENPVYYQKFVMVQQNEEKRLPADFLEFAQSIDPGNGWYRVVVAAHEMDHLIKMGSIPRADREAGKAIPYEILDEDEFGKRIALLHEASAAPRLVSHHKDLVELQFKLMPRPRDFPELVRSYMIFADTTIGMSSMKSSRLIAAEAQRCQREGDRDAFLKLEKTWKRMVETQIEQSNTLVEALIAQAFMSGTLSSMRDAAIALEVNDEAWTDLETAIRERKEEISKAPLDEAVISQHGSMLASLSLPMVGRMIRGMDPLTREELLPSVRVDQAFLGRILCASGWQVVGMVVLVSWLAMFSIPKVTRVLGRRLQGIFRPVDWMWIMLGGLIAPLCLFLIFRYATPLGRLDWGPRLTLYAIPIGHFISLLLMWLVWPMILACWRMEKAGAVVRWTFGKRWFAGLVMAGPPVAMILLGMGVPMGTHSLILLGCATFLGVLCLVWLLFRPGCGSQGGFAGRVESAAHLYAVRPAWLGAMLGFALLIPFFHAEERRWMRRDTILQPTTSMTAYESRVTEHLKGELRDILEMHPLE</sequence>
<accession>A0A934RAJ3</accession>
<gene>
    <name evidence="2" type="ORF">JIN81_00240</name>
</gene>
<dbReference type="AlphaFoldDB" id="A0A934RAJ3"/>
<evidence type="ECO:0000313" key="3">
    <source>
        <dbReference type="Proteomes" id="UP000658278"/>
    </source>
</evidence>
<comment type="caution">
    <text evidence="2">The sequence shown here is derived from an EMBL/GenBank/DDBJ whole genome shotgun (WGS) entry which is preliminary data.</text>
</comment>
<feature type="transmembrane region" description="Helical" evidence="1">
    <location>
        <begin position="538"/>
        <end position="558"/>
    </location>
</feature>
<feature type="transmembrane region" description="Helical" evidence="1">
    <location>
        <begin position="494"/>
        <end position="518"/>
    </location>
</feature>
<feature type="transmembrane region" description="Helical" evidence="1">
    <location>
        <begin position="461"/>
        <end position="482"/>
    </location>
</feature>
<dbReference type="Proteomes" id="UP000658278">
    <property type="component" value="Unassembled WGS sequence"/>
</dbReference>
<keyword evidence="1" id="KW-0812">Transmembrane</keyword>